<dbReference type="PROSITE" id="PS51257">
    <property type="entry name" value="PROKAR_LIPOPROTEIN"/>
    <property type="match status" value="1"/>
</dbReference>
<feature type="domain" description="PknH-like extracellular" evidence="3">
    <location>
        <begin position="45"/>
        <end position="249"/>
    </location>
</feature>
<proteinExistence type="predicted"/>
<comment type="caution">
    <text evidence="4">The sequence shown here is derived from an EMBL/GenBank/DDBJ whole genome shotgun (WGS) entry which is preliminary data.</text>
</comment>
<protein>
    <recommendedName>
        <fullName evidence="3">PknH-like extracellular domain-containing protein</fullName>
    </recommendedName>
</protein>
<evidence type="ECO:0000256" key="1">
    <source>
        <dbReference type="SAM" id="MobiDB-lite"/>
    </source>
</evidence>
<dbReference type="Gene3D" id="3.40.1000.70">
    <property type="entry name" value="PknH-like extracellular domain"/>
    <property type="match status" value="1"/>
</dbReference>
<keyword evidence="2" id="KW-0732">Signal</keyword>
<dbReference type="EMBL" id="LZLS01000197">
    <property type="protein sequence ID" value="OBK21769.1"/>
    <property type="molecule type" value="Genomic_DNA"/>
</dbReference>
<evidence type="ECO:0000256" key="2">
    <source>
        <dbReference type="SAM" id="SignalP"/>
    </source>
</evidence>
<dbReference type="InterPro" id="IPR038232">
    <property type="entry name" value="PknH-like_Extracell_sf"/>
</dbReference>
<feature type="chain" id="PRO_5008327129" description="PknH-like extracellular domain-containing protein" evidence="2">
    <location>
        <begin position="27"/>
        <end position="254"/>
    </location>
</feature>
<dbReference type="RefSeq" id="WP_065146298.1">
    <property type="nucleotide sequence ID" value="NZ_LZLS01000197.1"/>
</dbReference>
<feature type="signal peptide" evidence="2">
    <location>
        <begin position="1"/>
        <end position="26"/>
    </location>
</feature>
<dbReference type="OrthoDB" id="4736430at2"/>
<dbReference type="Pfam" id="PF14032">
    <property type="entry name" value="PknH_C"/>
    <property type="match status" value="1"/>
</dbReference>
<reference evidence="4 5" key="1">
    <citation type="submission" date="2016-06" db="EMBL/GenBank/DDBJ databases">
        <authorList>
            <person name="Kjaerup R.B."/>
            <person name="Dalgaard T.S."/>
            <person name="Juul-Madsen H.R."/>
        </authorList>
    </citation>
    <scope>NUCLEOTIDE SEQUENCE [LARGE SCALE GENOMIC DNA]</scope>
    <source>
        <strain evidence="4 5">1165133.8</strain>
    </source>
</reference>
<dbReference type="AlphaFoldDB" id="A0A1A3NL47"/>
<evidence type="ECO:0000313" key="5">
    <source>
        <dbReference type="Proteomes" id="UP000093928"/>
    </source>
</evidence>
<evidence type="ECO:0000259" key="3">
    <source>
        <dbReference type="Pfam" id="PF14032"/>
    </source>
</evidence>
<feature type="region of interest" description="Disordered" evidence="1">
    <location>
        <begin position="68"/>
        <end position="89"/>
    </location>
</feature>
<gene>
    <name evidence="4" type="ORF">A5634_09260</name>
</gene>
<dbReference type="InterPro" id="IPR026954">
    <property type="entry name" value="PknH-like_Extracell"/>
</dbReference>
<organism evidence="4 5">
    <name type="scientific">Mycobacterium asiaticum</name>
    <dbReference type="NCBI Taxonomy" id="1790"/>
    <lineage>
        <taxon>Bacteria</taxon>
        <taxon>Bacillati</taxon>
        <taxon>Actinomycetota</taxon>
        <taxon>Actinomycetes</taxon>
        <taxon>Mycobacteriales</taxon>
        <taxon>Mycobacteriaceae</taxon>
        <taxon>Mycobacterium</taxon>
    </lineage>
</organism>
<evidence type="ECO:0000313" key="4">
    <source>
        <dbReference type="EMBL" id="OBK21769.1"/>
    </source>
</evidence>
<accession>A0A1A3NL47</accession>
<dbReference type="Proteomes" id="UP000093928">
    <property type="component" value="Unassembled WGS sequence"/>
</dbReference>
<name>A0A1A3NL47_MYCAS</name>
<sequence length="254" mass="26865">MKWRWSVSPTLLVAAVLLLATGCTNAIDGAAHPAPGLKPNPLLGEVIKQVLLDGTALSSMLNQPFKSDANLPPRFGGPEKLQPGLGDMSPPECAGVTTMTLRSTYENAPVKNLARETWWAAGTSGRVINVAEAVVAMPSVAEAATWFAKFSEQWKKCNGTTVTISGGQFNYSDEISNVRVENSVAAATVYVQAAGASGGRRPEAHAIGLRANCLIEVEVTFFSVQRASDPGTADLNTSAIDITRTMMDKVSSRS</sequence>